<evidence type="ECO:0000256" key="4">
    <source>
        <dbReference type="SAM" id="MobiDB-lite"/>
    </source>
</evidence>
<sequence length="516" mass="57328">MDVDNYGDQQAYGASRARRGGQRRDDPYSGGGGGGGYDDYSRGGGGGGGGYDHRRGGRGGRGGGGRGGRGSKPYDRQREGGRGDDEYHHQMEDPSGALTFRQFAFKHLPNDATPQEAEEKYEQYKIENAHLFHEQYFMRQKNDPWMQRTFDPRLLESNQGKRLELAKEQSEKFAKGFAEIGSVEGLPDYSEATTEAAADGGEENMETEDPEKKAKRARRIGGFVPREAWHMDRLKHDLTVARSLIEKLNSEKEIPNSPELANALQNNVSINAKSSAEDIAKAIDTCVVYLWNVHGIDYYGGRETNPHDYIEIAEGRNVRAKCSFRKPLSTFALGGGEHAVPADAPIEPIEANEIATKWSKRVDSTWSERLTCLSDPVVLRLVDEADLENRIEEWIKAQVVVFDESRFGSTLSSKLFIAEEFVLKHIKTKQTEAIEKERNRLIDEKYKENVFEYLRAEEAKGNKPTLRGIKRGGSGGGRGGGRGGRGGRRGRGGGRGPYTDLDATTNERVVIDYGEI</sequence>
<dbReference type="InterPro" id="IPR007042">
    <property type="entry name" value="SERRATE/Ars2_C"/>
</dbReference>
<dbReference type="GO" id="GO:0031053">
    <property type="term" value="P:primary miRNA processing"/>
    <property type="evidence" value="ECO:0007669"/>
    <property type="project" value="TreeGrafter"/>
</dbReference>
<keyword evidence="8" id="KW-1185">Reference proteome</keyword>
<feature type="compositionally biased region" description="Gly residues" evidence="4">
    <location>
        <begin position="29"/>
        <end position="50"/>
    </location>
</feature>
<evidence type="ECO:0000259" key="6">
    <source>
        <dbReference type="Pfam" id="PF12066"/>
    </source>
</evidence>
<dbReference type="InterPro" id="IPR021933">
    <property type="entry name" value="SERRATE/Ars2_N"/>
</dbReference>
<feature type="compositionally biased region" description="Gly residues" evidence="4">
    <location>
        <begin position="471"/>
        <end position="484"/>
    </location>
</feature>
<evidence type="ECO:0000313" key="8">
    <source>
        <dbReference type="Proteomes" id="UP000198341"/>
    </source>
</evidence>
<organism evidence="7 8">
    <name type="scientific">Bathycoccus prasinos</name>
    <dbReference type="NCBI Taxonomy" id="41875"/>
    <lineage>
        <taxon>Eukaryota</taxon>
        <taxon>Viridiplantae</taxon>
        <taxon>Chlorophyta</taxon>
        <taxon>Mamiellophyceae</taxon>
        <taxon>Mamiellales</taxon>
        <taxon>Bathycoccaceae</taxon>
        <taxon>Bathycoccus</taxon>
    </lineage>
</organism>
<feature type="domain" description="SERRATE/Ars2 N-terminal" evidence="6">
    <location>
        <begin position="106"/>
        <end position="177"/>
    </location>
</feature>
<feature type="region of interest" description="Disordered" evidence="4">
    <location>
        <begin position="1"/>
        <end position="96"/>
    </location>
</feature>
<evidence type="ECO:0008006" key="9">
    <source>
        <dbReference type="Google" id="ProtNLM"/>
    </source>
</evidence>
<feature type="region of interest" description="Disordered" evidence="4">
    <location>
        <begin position="464"/>
        <end position="504"/>
    </location>
</feature>
<dbReference type="Pfam" id="PF04959">
    <property type="entry name" value="ARS2"/>
    <property type="match status" value="1"/>
</dbReference>
<dbReference type="AlphaFoldDB" id="K8F1B5"/>
<gene>
    <name evidence="7" type="ORF">Bathy07g04540</name>
</gene>
<evidence type="ECO:0000256" key="3">
    <source>
        <dbReference type="ARBA" id="ARBA00023242"/>
    </source>
</evidence>
<dbReference type="eggNOG" id="KOG2295">
    <property type="taxonomic scope" value="Eukaryota"/>
</dbReference>
<dbReference type="GeneID" id="19014943"/>
<dbReference type="OrthoDB" id="498148at2759"/>
<reference evidence="7 8" key="1">
    <citation type="submission" date="2011-10" db="EMBL/GenBank/DDBJ databases">
        <authorList>
            <person name="Genoscope - CEA"/>
        </authorList>
    </citation>
    <scope>NUCLEOTIDE SEQUENCE [LARGE SCALE GENOMIC DNA]</scope>
    <source>
        <strain evidence="7 8">RCC 1105</strain>
    </source>
</reference>
<dbReference type="RefSeq" id="XP_007512025.1">
    <property type="nucleotide sequence ID" value="XM_007511963.1"/>
</dbReference>
<feature type="region of interest" description="Disordered" evidence="4">
    <location>
        <begin position="188"/>
        <end position="216"/>
    </location>
</feature>
<accession>K8F1B5</accession>
<protein>
    <recommendedName>
        <fullName evidence="9">SERRATE/Ars2 N-terminal domain-containing protein</fullName>
    </recommendedName>
</protein>
<evidence type="ECO:0000256" key="2">
    <source>
        <dbReference type="ARBA" id="ARBA00005407"/>
    </source>
</evidence>
<feature type="domain" description="SERRATE/Ars2 C-terminal" evidence="5">
    <location>
        <begin position="349"/>
        <end position="439"/>
    </location>
</feature>
<dbReference type="PANTHER" id="PTHR13165">
    <property type="entry name" value="ARSENITE-RESISTANCE PROTEIN 2"/>
    <property type="match status" value="1"/>
</dbReference>
<evidence type="ECO:0000259" key="5">
    <source>
        <dbReference type="Pfam" id="PF04959"/>
    </source>
</evidence>
<comment type="subcellular location">
    <subcellularLocation>
        <location evidence="1">Nucleus</location>
    </subcellularLocation>
</comment>
<evidence type="ECO:0000313" key="7">
    <source>
        <dbReference type="EMBL" id="CCO66113.1"/>
    </source>
</evidence>
<dbReference type="InterPro" id="IPR039727">
    <property type="entry name" value="SE/Ars2"/>
</dbReference>
<name>K8F1B5_9CHLO</name>
<dbReference type="KEGG" id="bpg:Bathy07g04540"/>
<dbReference type="EMBL" id="FO082272">
    <property type="protein sequence ID" value="CCO66113.1"/>
    <property type="molecule type" value="Genomic_DNA"/>
</dbReference>
<feature type="compositionally biased region" description="Basic and acidic residues" evidence="4">
    <location>
        <begin position="72"/>
        <end position="92"/>
    </location>
</feature>
<dbReference type="Proteomes" id="UP000198341">
    <property type="component" value="Chromosome 7"/>
</dbReference>
<evidence type="ECO:0000256" key="1">
    <source>
        <dbReference type="ARBA" id="ARBA00004123"/>
    </source>
</evidence>
<keyword evidence="3" id="KW-0539">Nucleus</keyword>
<dbReference type="Pfam" id="PF12066">
    <property type="entry name" value="SERRATE_Ars2_N"/>
    <property type="match status" value="1"/>
</dbReference>
<feature type="compositionally biased region" description="Acidic residues" evidence="4">
    <location>
        <begin position="200"/>
        <end position="209"/>
    </location>
</feature>
<comment type="similarity">
    <text evidence="2">Belongs to the ARS2 family.</text>
</comment>
<dbReference type="PANTHER" id="PTHR13165:SF0">
    <property type="entry name" value="SERRATE RNA EFFECTOR MOLECULE HOMOLOG"/>
    <property type="match status" value="1"/>
</dbReference>
<dbReference type="STRING" id="41875.K8F1B5"/>
<feature type="compositionally biased region" description="Gly residues" evidence="4">
    <location>
        <begin position="59"/>
        <end position="70"/>
    </location>
</feature>
<dbReference type="GO" id="GO:0016604">
    <property type="term" value="C:nuclear body"/>
    <property type="evidence" value="ECO:0007669"/>
    <property type="project" value="TreeGrafter"/>
</dbReference>
<proteinExistence type="inferred from homology"/>